<feature type="region of interest" description="Disordered" evidence="1">
    <location>
        <begin position="124"/>
        <end position="145"/>
    </location>
</feature>
<dbReference type="AlphaFoldDB" id="A0A1K0J2U1"/>
<accession>A0A1K0J2U1</accession>
<name>A0A1K0J2U1_CUPNE</name>
<gene>
    <name evidence="2" type="ORF">CNECB9_560048</name>
</gene>
<protein>
    <submittedName>
        <fullName evidence="2">Uncharacterized protein</fullName>
    </submittedName>
</protein>
<sequence>MGFPESCKFVGYVVHLPDSDEFVVSAREPQPGVMFYEYAVTPSLAKAYPNFRSALKIADGIQKLRTVVGYLFDHGSQWLVGFQGTEAEPQISANRRWIKLAPWPKNWRWQRPHQHVAAMQEEFGRGGRPHPANSGPQLDTISESQ</sequence>
<proteinExistence type="predicted"/>
<organism evidence="2">
    <name type="scientific">Cupriavidus necator</name>
    <name type="common">Alcaligenes eutrophus</name>
    <name type="synonym">Ralstonia eutropha</name>
    <dbReference type="NCBI Taxonomy" id="106590"/>
    <lineage>
        <taxon>Bacteria</taxon>
        <taxon>Pseudomonadati</taxon>
        <taxon>Pseudomonadota</taxon>
        <taxon>Betaproteobacteria</taxon>
        <taxon>Burkholderiales</taxon>
        <taxon>Burkholderiaceae</taxon>
        <taxon>Cupriavidus</taxon>
    </lineage>
</organism>
<dbReference type="EMBL" id="FMSH01000503">
    <property type="protein sequence ID" value="SCU98989.1"/>
    <property type="molecule type" value="Genomic_DNA"/>
</dbReference>
<reference evidence="2" key="1">
    <citation type="submission" date="2016-09" db="EMBL/GenBank/DDBJ databases">
        <authorList>
            <person name="Capua I."/>
            <person name="De Benedictis P."/>
            <person name="Joannis T."/>
            <person name="Lombin L.H."/>
            <person name="Cattoli G."/>
        </authorList>
    </citation>
    <scope>NUCLEOTIDE SEQUENCE</scope>
    <source>
        <strain evidence="2">B9</strain>
    </source>
</reference>
<feature type="compositionally biased region" description="Polar residues" evidence="1">
    <location>
        <begin position="134"/>
        <end position="145"/>
    </location>
</feature>
<evidence type="ECO:0000313" key="2">
    <source>
        <dbReference type="EMBL" id="SCU98989.1"/>
    </source>
</evidence>
<evidence type="ECO:0000256" key="1">
    <source>
        <dbReference type="SAM" id="MobiDB-lite"/>
    </source>
</evidence>